<evidence type="ECO:0000256" key="1">
    <source>
        <dbReference type="ARBA" id="ARBA00023015"/>
    </source>
</evidence>
<evidence type="ECO:0000259" key="4">
    <source>
        <dbReference type="PROSITE" id="PS50949"/>
    </source>
</evidence>
<dbReference type="PROSITE" id="PS50949">
    <property type="entry name" value="HTH_GNTR"/>
    <property type="match status" value="1"/>
</dbReference>
<comment type="caution">
    <text evidence="5">The sequence shown here is derived from an EMBL/GenBank/DDBJ whole genome shotgun (WGS) entry which is preliminary data.</text>
</comment>
<organism evidence="5 6">
    <name type="scientific">Armatimonas rosea</name>
    <dbReference type="NCBI Taxonomy" id="685828"/>
    <lineage>
        <taxon>Bacteria</taxon>
        <taxon>Bacillati</taxon>
        <taxon>Armatimonadota</taxon>
        <taxon>Armatimonadia</taxon>
        <taxon>Armatimonadales</taxon>
        <taxon>Armatimonadaceae</taxon>
        <taxon>Armatimonas</taxon>
    </lineage>
</organism>
<dbReference type="SUPFAM" id="SSF53822">
    <property type="entry name" value="Periplasmic binding protein-like I"/>
    <property type="match status" value="1"/>
</dbReference>
<reference evidence="5 6" key="1">
    <citation type="submission" date="2020-08" db="EMBL/GenBank/DDBJ databases">
        <title>Genomic Encyclopedia of Type Strains, Phase IV (KMG-IV): sequencing the most valuable type-strain genomes for metagenomic binning, comparative biology and taxonomic classification.</title>
        <authorList>
            <person name="Goeker M."/>
        </authorList>
    </citation>
    <scope>NUCLEOTIDE SEQUENCE [LARGE SCALE GENOMIC DNA]</scope>
    <source>
        <strain evidence="5 6">DSM 23562</strain>
    </source>
</reference>
<dbReference type="AlphaFoldDB" id="A0A7W9SQP3"/>
<dbReference type="RefSeq" id="WP_184197153.1">
    <property type="nucleotide sequence ID" value="NZ_JACHGW010000002.1"/>
</dbReference>
<dbReference type="PANTHER" id="PTHR30146">
    <property type="entry name" value="LACI-RELATED TRANSCRIPTIONAL REPRESSOR"/>
    <property type="match status" value="1"/>
</dbReference>
<evidence type="ECO:0000313" key="6">
    <source>
        <dbReference type="Proteomes" id="UP000520814"/>
    </source>
</evidence>
<dbReference type="GO" id="GO:0003700">
    <property type="term" value="F:DNA-binding transcription factor activity"/>
    <property type="evidence" value="ECO:0007669"/>
    <property type="project" value="InterPro"/>
</dbReference>
<dbReference type="GO" id="GO:0000976">
    <property type="term" value="F:transcription cis-regulatory region binding"/>
    <property type="evidence" value="ECO:0007669"/>
    <property type="project" value="TreeGrafter"/>
</dbReference>
<keyword evidence="6" id="KW-1185">Reference proteome</keyword>
<dbReference type="Gene3D" id="1.10.10.10">
    <property type="entry name" value="Winged helix-like DNA-binding domain superfamily/Winged helix DNA-binding domain"/>
    <property type="match status" value="1"/>
</dbReference>
<evidence type="ECO:0000256" key="2">
    <source>
        <dbReference type="ARBA" id="ARBA00023125"/>
    </source>
</evidence>
<accession>A0A7W9SQP3</accession>
<dbReference type="PANTHER" id="PTHR30146:SF155">
    <property type="entry name" value="ALANINE RACEMASE"/>
    <property type="match status" value="1"/>
</dbReference>
<dbReference type="SMART" id="SM00345">
    <property type="entry name" value="HTH_GNTR"/>
    <property type="match status" value="1"/>
</dbReference>
<dbReference type="InterPro" id="IPR036388">
    <property type="entry name" value="WH-like_DNA-bd_sf"/>
</dbReference>
<dbReference type="Gene3D" id="3.40.50.2300">
    <property type="match status" value="2"/>
</dbReference>
<dbReference type="InterPro" id="IPR028082">
    <property type="entry name" value="Peripla_BP_I"/>
</dbReference>
<keyword evidence="1" id="KW-0805">Transcription regulation</keyword>
<dbReference type="Pfam" id="PF13377">
    <property type="entry name" value="Peripla_BP_3"/>
    <property type="match status" value="1"/>
</dbReference>
<dbReference type="PRINTS" id="PR00035">
    <property type="entry name" value="HTHGNTR"/>
</dbReference>
<feature type="domain" description="HTH gntR-type" evidence="4">
    <location>
        <begin position="11"/>
        <end position="79"/>
    </location>
</feature>
<evidence type="ECO:0000256" key="3">
    <source>
        <dbReference type="ARBA" id="ARBA00023163"/>
    </source>
</evidence>
<sequence length="354" mass="37856">MLSPIDPHDPTPRHQQAYNRLLEQIRAGHWQVGEKIPSELELAADLGVAKLTIHRAVQTLARDGWVTRSVGRGTYVTAPVAAPPLRRVVLSFGASAANVLGSDYYGSLYRGIIAGLGPQVELILSPEAFGTSPLPHADGVLVIAPRAEAQPGLEALLASGVPTVLIGAHWPTLSLPTVDSDNKAAAEQACAYLAELGHERLALLYSEPETANVRDRVAGFSQEAKRRGLTLTQHEAQASWELTCDEKAGLLASVREGTTAIFAAGYYLSLNVLNTLREAGYSVPADVSVVGFDDPVSAALVYPPLTTLRQPLFQMGERAAQRLLRNADSAEDHYVELLSVSLIPRGSAAPPTRN</sequence>
<evidence type="ECO:0000313" key="5">
    <source>
        <dbReference type="EMBL" id="MBB6051056.1"/>
    </source>
</evidence>
<dbReference type="InterPro" id="IPR046335">
    <property type="entry name" value="LacI/GalR-like_sensor"/>
</dbReference>
<dbReference type="InterPro" id="IPR000524">
    <property type="entry name" value="Tscrpt_reg_HTH_GntR"/>
</dbReference>
<name>A0A7W9SQP3_ARMRO</name>
<dbReference type="Pfam" id="PF00392">
    <property type="entry name" value="GntR"/>
    <property type="match status" value="1"/>
</dbReference>
<proteinExistence type="predicted"/>
<dbReference type="EMBL" id="JACHGW010000002">
    <property type="protein sequence ID" value="MBB6051056.1"/>
    <property type="molecule type" value="Genomic_DNA"/>
</dbReference>
<dbReference type="CDD" id="cd06267">
    <property type="entry name" value="PBP1_LacI_sugar_binding-like"/>
    <property type="match status" value="1"/>
</dbReference>
<dbReference type="CDD" id="cd07377">
    <property type="entry name" value="WHTH_GntR"/>
    <property type="match status" value="1"/>
</dbReference>
<protein>
    <recommendedName>
        <fullName evidence="4">HTH gntR-type domain-containing protein</fullName>
    </recommendedName>
</protein>
<dbReference type="Proteomes" id="UP000520814">
    <property type="component" value="Unassembled WGS sequence"/>
</dbReference>
<keyword evidence="2" id="KW-0238">DNA-binding</keyword>
<dbReference type="InterPro" id="IPR036390">
    <property type="entry name" value="WH_DNA-bd_sf"/>
</dbReference>
<dbReference type="SUPFAM" id="SSF46785">
    <property type="entry name" value="Winged helix' DNA-binding domain"/>
    <property type="match status" value="1"/>
</dbReference>
<keyword evidence="3" id="KW-0804">Transcription</keyword>
<gene>
    <name evidence="5" type="ORF">HNQ39_002847</name>
</gene>